<gene>
    <name evidence="4" type="ORF">GHT06_008316</name>
</gene>
<dbReference type="SUPFAM" id="SSF49562">
    <property type="entry name" value="C2 domain (Calcium/lipid-binding domain, CaLB)"/>
    <property type="match status" value="1"/>
</dbReference>
<dbReference type="PANTHER" id="PTHR10024:SF351">
    <property type="entry name" value="SYNAPTOTAGMIN-4-LIKE"/>
    <property type="match status" value="1"/>
</dbReference>
<evidence type="ECO:0000256" key="2">
    <source>
        <dbReference type="SAM" id="Phobius"/>
    </source>
</evidence>
<dbReference type="AlphaFoldDB" id="A0AAD5L162"/>
<keyword evidence="2" id="KW-1133">Transmembrane helix</keyword>
<dbReference type="Gene3D" id="2.60.40.150">
    <property type="entry name" value="C2 domain"/>
    <property type="match status" value="1"/>
</dbReference>
<dbReference type="InterPro" id="IPR035892">
    <property type="entry name" value="C2_domain_sf"/>
</dbReference>
<dbReference type="GO" id="GO:0030424">
    <property type="term" value="C:axon"/>
    <property type="evidence" value="ECO:0007669"/>
    <property type="project" value="TreeGrafter"/>
</dbReference>
<dbReference type="GO" id="GO:0001786">
    <property type="term" value="F:phosphatidylserine binding"/>
    <property type="evidence" value="ECO:0007669"/>
    <property type="project" value="TreeGrafter"/>
</dbReference>
<keyword evidence="2" id="KW-0812">Transmembrane</keyword>
<protein>
    <recommendedName>
        <fullName evidence="3">C2 domain-containing protein</fullName>
    </recommendedName>
</protein>
<dbReference type="Pfam" id="PF00168">
    <property type="entry name" value="C2"/>
    <property type="match status" value="1"/>
</dbReference>
<dbReference type="GO" id="GO:0000149">
    <property type="term" value="F:SNARE binding"/>
    <property type="evidence" value="ECO:0007669"/>
    <property type="project" value="TreeGrafter"/>
</dbReference>
<dbReference type="Proteomes" id="UP000820818">
    <property type="component" value="Linkage Group LG1"/>
</dbReference>
<evidence type="ECO:0000313" key="5">
    <source>
        <dbReference type="Proteomes" id="UP000820818"/>
    </source>
</evidence>
<evidence type="ECO:0000259" key="3">
    <source>
        <dbReference type="PROSITE" id="PS50004"/>
    </source>
</evidence>
<dbReference type="PROSITE" id="PS50004">
    <property type="entry name" value="C2"/>
    <property type="match status" value="1"/>
</dbReference>
<dbReference type="GO" id="GO:0048791">
    <property type="term" value="P:calcium ion-regulated exocytosis of neurotransmitter"/>
    <property type="evidence" value="ECO:0007669"/>
    <property type="project" value="TreeGrafter"/>
</dbReference>
<dbReference type="GO" id="GO:0070382">
    <property type="term" value="C:exocytic vesicle"/>
    <property type="evidence" value="ECO:0007669"/>
    <property type="project" value="TreeGrafter"/>
</dbReference>
<dbReference type="PANTHER" id="PTHR10024">
    <property type="entry name" value="SYNAPTOTAGMIN"/>
    <property type="match status" value="1"/>
</dbReference>
<proteinExistence type="predicted"/>
<dbReference type="SMART" id="SM00239">
    <property type="entry name" value="C2"/>
    <property type="match status" value="1"/>
</dbReference>
<comment type="caution">
    <text evidence="4">The sequence shown here is derived from an EMBL/GenBank/DDBJ whole genome shotgun (WGS) entry which is preliminary data.</text>
</comment>
<accession>A0AAD5L162</accession>
<organism evidence="4 5">
    <name type="scientific">Daphnia sinensis</name>
    <dbReference type="NCBI Taxonomy" id="1820382"/>
    <lineage>
        <taxon>Eukaryota</taxon>
        <taxon>Metazoa</taxon>
        <taxon>Ecdysozoa</taxon>
        <taxon>Arthropoda</taxon>
        <taxon>Crustacea</taxon>
        <taxon>Branchiopoda</taxon>
        <taxon>Diplostraca</taxon>
        <taxon>Cladocera</taxon>
        <taxon>Anomopoda</taxon>
        <taxon>Daphniidae</taxon>
        <taxon>Daphnia</taxon>
        <taxon>Daphnia similis group</taxon>
    </lineage>
</organism>
<dbReference type="GO" id="GO:0098793">
    <property type="term" value="C:presynapse"/>
    <property type="evidence" value="ECO:0007669"/>
    <property type="project" value="GOC"/>
</dbReference>
<dbReference type="GO" id="GO:0006906">
    <property type="term" value="P:vesicle fusion"/>
    <property type="evidence" value="ECO:0007669"/>
    <property type="project" value="TreeGrafter"/>
</dbReference>
<dbReference type="GO" id="GO:0005509">
    <property type="term" value="F:calcium ion binding"/>
    <property type="evidence" value="ECO:0007669"/>
    <property type="project" value="TreeGrafter"/>
</dbReference>
<reference evidence="4 5" key="1">
    <citation type="submission" date="2022-05" db="EMBL/GenBank/DDBJ databases">
        <title>A multi-omics perspective on studying reproductive biology in Daphnia sinensis.</title>
        <authorList>
            <person name="Jia J."/>
        </authorList>
    </citation>
    <scope>NUCLEOTIDE SEQUENCE [LARGE SCALE GENOMIC DNA]</scope>
    <source>
        <strain evidence="4 5">WSL</strain>
    </source>
</reference>
<dbReference type="GO" id="GO:0005544">
    <property type="term" value="F:calcium-dependent phospholipid binding"/>
    <property type="evidence" value="ECO:0007669"/>
    <property type="project" value="TreeGrafter"/>
</dbReference>
<name>A0AAD5L162_9CRUS</name>
<feature type="transmembrane region" description="Helical" evidence="2">
    <location>
        <begin position="12"/>
        <end position="33"/>
    </location>
</feature>
<keyword evidence="5" id="KW-1185">Reference proteome</keyword>
<sequence length="489" mass="53945">MTGIDVKTIRLVVFASLFGVAVLCVVAVCAFLLHRRLTNSIRKWKLPSLAATARIKISGSPLDTDAHIKLLHQQPRLGGSGMTMADMSPLVRHKQLSNFKQVDADPQAMGSCNTLTTQHHVASSTKTLIRPLSQSAQYLARPSSQMFQQTSLTNLIGSDYASDSNQGHERNTDDCQQTPQVELTLVYVSASAQLLVHVHRLSNVTLVRYGKESSNVTVKVALDGRIRRVFRSVLIAPVSSSIGQPTKSQQPQQRCAQVFKFADVTTDDLLNGHLIITIYLGRGRWKSDKKIGFFNLRLGEMALADGIPQSRTGLLSHDKPDGVGKNKKDAQTEPCRRITGVPELGQLLISLRREQQSTTAGTLSSRLKILIHRAHGLPPTKTVFEAEYIVVVNASYPDGGSEIKETKPARGKAPEWNQTIEFDVTDRPIGSCWLHLVLMRKTKKGHSPNATVGHLTLGANSTPDGERHWQALVNTHDVEIPQWHRLTSR</sequence>
<dbReference type="InterPro" id="IPR000008">
    <property type="entry name" value="C2_dom"/>
</dbReference>
<feature type="region of interest" description="Disordered" evidence="1">
    <location>
        <begin position="313"/>
        <end position="332"/>
    </location>
</feature>
<evidence type="ECO:0000256" key="1">
    <source>
        <dbReference type="SAM" id="MobiDB-lite"/>
    </source>
</evidence>
<dbReference type="EMBL" id="WJBH02000001">
    <property type="protein sequence ID" value="KAI9564576.1"/>
    <property type="molecule type" value="Genomic_DNA"/>
</dbReference>
<evidence type="ECO:0000313" key="4">
    <source>
        <dbReference type="EMBL" id="KAI9564576.1"/>
    </source>
</evidence>
<feature type="compositionally biased region" description="Basic and acidic residues" evidence="1">
    <location>
        <begin position="316"/>
        <end position="332"/>
    </location>
</feature>
<dbReference type="GO" id="GO:0005886">
    <property type="term" value="C:plasma membrane"/>
    <property type="evidence" value="ECO:0007669"/>
    <property type="project" value="TreeGrafter"/>
</dbReference>
<keyword evidence="2" id="KW-0472">Membrane</keyword>
<dbReference type="GO" id="GO:0030276">
    <property type="term" value="F:clathrin binding"/>
    <property type="evidence" value="ECO:0007669"/>
    <property type="project" value="TreeGrafter"/>
</dbReference>
<feature type="domain" description="C2" evidence="3">
    <location>
        <begin position="343"/>
        <end position="484"/>
    </location>
</feature>